<accession>A0A4S9F986</accession>
<gene>
    <name evidence="10" type="ORF">D6D10_01182</name>
</gene>
<feature type="compositionally biased region" description="Polar residues" evidence="8">
    <location>
        <begin position="246"/>
        <end position="263"/>
    </location>
</feature>
<comment type="similarity">
    <text evidence="4">Belongs to the RTC4 family.</text>
</comment>
<keyword evidence="6" id="KW-0963">Cytoplasm</keyword>
<feature type="domain" description="Restriction of telomere capping protein 4 C-terminal" evidence="9">
    <location>
        <begin position="372"/>
        <end position="498"/>
    </location>
</feature>
<dbReference type="PANTHER" id="PTHR41391:SF1">
    <property type="entry name" value="RESTRICTION OF TELOMERE CAPPING PROTEIN 4"/>
    <property type="match status" value="1"/>
</dbReference>
<evidence type="ECO:0000256" key="8">
    <source>
        <dbReference type="SAM" id="MobiDB-lite"/>
    </source>
</evidence>
<dbReference type="GO" id="GO:0005634">
    <property type="term" value="C:nucleus"/>
    <property type="evidence" value="ECO:0007669"/>
    <property type="project" value="UniProtKB-SubCell"/>
</dbReference>
<evidence type="ECO:0000313" key="10">
    <source>
        <dbReference type="EMBL" id="THX43297.1"/>
    </source>
</evidence>
<dbReference type="InterPro" id="IPR039024">
    <property type="entry name" value="RTC4"/>
</dbReference>
<dbReference type="AlphaFoldDB" id="A0A4S9F986"/>
<dbReference type="SMART" id="SM01312">
    <property type="entry name" value="RTC4"/>
    <property type="match status" value="1"/>
</dbReference>
<evidence type="ECO:0000256" key="1">
    <source>
        <dbReference type="ARBA" id="ARBA00002738"/>
    </source>
</evidence>
<keyword evidence="7" id="KW-0539">Nucleus</keyword>
<dbReference type="Proteomes" id="UP000308953">
    <property type="component" value="Unassembled WGS sequence"/>
</dbReference>
<dbReference type="Pfam" id="PF14474">
    <property type="entry name" value="RTC4"/>
    <property type="match status" value="1"/>
</dbReference>
<feature type="compositionally biased region" description="Basic and acidic residues" evidence="8">
    <location>
        <begin position="92"/>
        <end position="101"/>
    </location>
</feature>
<feature type="region of interest" description="Disordered" evidence="8">
    <location>
        <begin position="515"/>
        <end position="540"/>
    </location>
</feature>
<evidence type="ECO:0000256" key="5">
    <source>
        <dbReference type="ARBA" id="ARBA00015162"/>
    </source>
</evidence>
<proteinExistence type="inferred from homology"/>
<evidence type="ECO:0000256" key="3">
    <source>
        <dbReference type="ARBA" id="ARBA00004496"/>
    </source>
</evidence>
<evidence type="ECO:0000256" key="6">
    <source>
        <dbReference type="ARBA" id="ARBA00022490"/>
    </source>
</evidence>
<evidence type="ECO:0000256" key="7">
    <source>
        <dbReference type="ARBA" id="ARBA00023242"/>
    </source>
</evidence>
<feature type="compositionally biased region" description="Low complexity" evidence="8">
    <location>
        <begin position="217"/>
        <end position="228"/>
    </location>
</feature>
<dbReference type="InterPro" id="IPR028094">
    <property type="entry name" value="RTC4_C"/>
</dbReference>
<feature type="compositionally biased region" description="Acidic residues" evidence="8">
    <location>
        <begin position="283"/>
        <end position="293"/>
    </location>
</feature>
<evidence type="ECO:0000259" key="9">
    <source>
        <dbReference type="SMART" id="SM01312"/>
    </source>
</evidence>
<evidence type="ECO:0000256" key="2">
    <source>
        <dbReference type="ARBA" id="ARBA00004123"/>
    </source>
</evidence>
<evidence type="ECO:0000313" key="11">
    <source>
        <dbReference type="Proteomes" id="UP000308953"/>
    </source>
</evidence>
<comment type="function">
    <text evidence="1">May be involved in a process influencing telomere capping.</text>
</comment>
<protein>
    <recommendedName>
        <fullName evidence="5">Restriction of telomere capping protein 4</fullName>
    </recommendedName>
</protein>
<evidence type="ECO:0000256" key="4">
    <source>
        <dbReference type="ARBA" id="ARBA00009461"/>
    </source>
</evidence>
<organism evidence="10 11">
    <name type="scientific">Aureobasidium pullulans</name>
    <name type="common">Black yeast</name>
    <name type="synonym">Pullularia pullulans</name>
    <dbReference type="NCBI Taxonomy" id="5580"/>
    <lineage>
        <taxon>Eukaryota</taxon>
        <taxon>Fungi</taxon>
        <taxon>Dikarya</taxon>
        <taxon>Ascomycota</taxon>
        <taxon>Pezizomycotina</taxon>
        <taxon>Dothideomycetes</taxon>
        <taxon>Dothideomycetidae</taxon>
        <taxon>Dothideales</taxon>
        <taxon>Saccotheciaceae</taxon>
        <taxon>Aureobasidium</taxon>
    </lineage>
</organism>
<reference evidence="10 11" key="1">
    <citation type="submission" date="2018-10" db="EMBL/GenBank/DDBJ databases">
        <title>Fifty Aureobasidium pullulans genomes reveal a recombining polyextremotolerant generalist.</title>
        <authorList>
            <person name="Gostincar C."/>
            <person name="Turk M."/>
            <person name="Zajc J."/>
            <person name="Gunde-Cimerman N."/>
        </authorList>
    </citation>
    <scope>NUCLEOTIDE SEQUENCE [LARGE SCALE GENOMIC DNA]</scope>
    <source>
        <strain evidence="10 11">EXF-9785</strain>
    </source>
</reference>
<comment type="subcellular location">
    <subcellularLocation>
        <location evidence="3">Cytoplasm</location>
    </subcellularLocation>
    <subcellularLocation>
        <location evidence="2">Nucleus</location>
    </subcellularLocation>
</comment>
<dbReference type="PANTHER" id="PTHR41391">
    <property type="entry name" value="RESTRICTION OF TELOMERE CAPPING PROTEIN 4"/>
    <property type="match status" value="1"/>
</dbReference>
<feature type="region of interest" description="Disordered" evidence="8">
    <location>
        <begin position="89"/>
        <end position="302"/>
    </location>
</feature>
<dbReference type="EMBL" id="QZAV01000012">
    <property type="protein sequence ID" value="THX43297.1"/>
    <property type="molecule type" value="Genomic_DNA"/>
</dbReference>
<sequence>MKTMFNVTSEKGRCKAKKTVMGNLGASLEKDESGLASRPVNASCQSRYSVHRVRGNRRRALIDQCCANGVRMPALSRTTASLLRTVAGKPHATTEDHELDGKAPATTKPHLDHGKHALDSSDDDDDNDTSALGGRVEKKATIRVPKRLNTTTNNPRPPAKREAESEDELSRGPFSQSSQPRKPIKTFSKKYGSQNKVRDSLPAQTKPPEAPKRGFRPARAPEPSSSQPEAPPPVSAPIFRHPAPISNFTTDSTDPSAQSQPITLDSSQLSPPPSSPFTSLPDADPEQIPDDPAPDPNPPCPICGEKIEKDFWDKFQDDICHRRMNLRLQEKFCQAHKARNADDIWNDRGYPKIDWSALQDRLKAHRHHIRAILDNDKARESPYYKQHAKMIKSAKGHTATAAGGRFTGLRAGYYGSKGEKIIAENIVRTFSDKLRELSETDPIIASGGTSGGMSGFVHAILVPEMVVELIMEDMNCERDKARLVLSESVDMGEIFNEEEDEKARRVEVDLLDTSILDDDNDDNSHQSILTEKPRKKFRLA</sequence>
<name>A0A4S9F986_AURPU</name>
<feature type="compositionally biased region" description="Basic and acidic residues" evidence="8">
    <location>
        <begin position="109"/>
        <end position="119"/>
    </location>
</feature>
<comment type="caution">
    <text evidence="10">The sequence shown here is derived from an EMBL/GenBank/DDBJ whole genome shotgun (WGS) entry which is preliminary data.</text>
</comment>
<dbReference type="GO" id="GO:0005737">
    <property type="term" value="C:cytoplasm"/>
    <property type="evidence" value="ECO:0007669"/>
    <property type="project" value="UniProtKB-SubCell"/>
</dbReference>